<feature type="domain" description="DUF4100" evidence="2">
    <location>
        <begin position="163"/>
        <end position="408"/>
    </location>
</feature>
<feature type="region of interest" description="Disordered" evidence="1">
    <location>
        <begin position="91"/>
        <end position="110"/>
    </location>
</feature>
<accession>A0A0C9U4Y7</accession>
<evidence type="ECO:0000313" key="4">
    <source>
        <dbReference type="Proteomes" id="UP000053647"/>
    </source>
</evidence>
<protein>
    <recommendedName>
        <fullName evidence="2">DUF4100 domain-containing protein</fullName>
    </recommendedName>
</protein>
<feature type="compositionally biased region" description="Polar residues" evidence="1">
    <location>
        <begin position="312"/>
        <end position="321"/>
    </location>
</feature>
<dbReference type="HOGENOM" id="CLU_003921_1_1_1"/>
<gene>
    <name evidence="3" type="ORF">PAXINDRAFT_12604</name>
</gene>
<dbReference type="EMBL" id="KN819342">
    <property type="protein sequence ID" value="KIJ14507.1"/>
    <property type="molecule type" value="Genomic_DNA"/>
</dbReference>
<reference evidence="3 4" key="1">
    <citation type="submission" date="2014-06" db="EMBL/GenBank/DDBJ databases">
        <authorList>
            <consortium name="DOE Joint Genome Institute"/>
            <person name="Kuo A."/>
            <person name="Kohler A."/>
            <person name="Nagy L.G."/>
            <person name="Floudas D."/>
            <person name="Copeland A."/>
            <person name="Barry K.W."/>
            <person name="Cichocki N."/>
            <person name="Veneault-Fourrey C."/>
            <person name="LaButti K."/>
            <person name="Lindquist E.A."/>
            <person name="Lipzen A."/>
            <person name="Lundell T."/>
            <person name="Morin E."/>
            <person name="Murat C."/>
            <person name="Sun H."/>
            <person name="Tunlid A."/>
            <person name="Henrissat B."/>
            <person name="Grigoriev I.V."/>
            <person name="Hibbett D.S."/>
            <person name="Martin F."/>
            <person name="Nordberg H.P."/>
            <person name="Cantor M.N."/>
            <person name="Hua S.X."/>
        </authorList>
    </citation>
    <scope>NUCLEOTIDE SEQUENCE [LARGE SCALE GENOMIC DNA]</scope>
    <source>
        <strain evidence="3 4">ATCC 200175</strain>
    </source>
</reference>
<evidence type="ECO:0000259" key="2">
    <source>
        <dbReference type="Pfam" id="PF13352"/>
    </source>
</evidence>
<sequence length="499" mass="55085">MHSQDELGEYRRKFMKISAPLIANKKLADTERDAFFLDGFPRAIADRVRHHLSIIRADLHPDDAYPMEDVMDAAKFLLTGAALRELLANPQEGRDHSRQQGSLSAPRQPSGVVVKQEYSLQAQQAVQRHPGCAFCCNLTHYLSECEHVIAYLQAGKIIRGPNGRLCMPDGGPIPRVPGCNCMKESIDRLADSPATVANTFTRDPPPHMTAGILTIACPEGEVELEIEPSAFLSVVDDPEQSHHPYSTDPDFQPYFAKAWASYQADRTAKEKPHGKRVRFDGVEIPTRPSGQGKARTATVEDEIVSPELQEARLTTSEVPQQPSTPSTVATSTASTVPPVSSSLSSRPVAANPLPPNQYRYSFALEDETAPKRVLEWVLEASIPVPVKDLFAVSPDFRKQFRDMTTTKQVTVPLVAHASMPTVYVHELSGRNPGSVAQEYGDRVLKNDDRLIVAHHSLPLRCLEPKVNGTDKTINCVLDSGSEIIAMPWRVWESIGLPIR</sequence>
<dbReference type="OrthoDB" id="3195134at2759"/>
<evidence type="ECO:0000313" key="3">
    <source>
        <dbReference type="EMBL" id="KIJ14507.1"/>
    </source>
</evidence>
<organism evidence="3 4">
    <name type="scientific">Paxillus involutus ATCC 200175</name>
    <dbReference type="NCBI Taxonomy" id="664439"/>
    <lineage>
        <taxon>Eukaryota</taxon>
        <taxon>Fungi</taxon>
        <taxon>Dikarya</taxon>
        <taxon>Basidiomycota</taxon>
        <taxon>Agaricomycotina</taxon>
        <taxon>Agaricomycetes</taxon>
        <taxon>Agaricomycetidae</taxon>
        <taxon>Boletales</taxon>
        <taxon>Paxilineae</taxon>
        <taxon>Paxillaceae</taxon>
        <taxon>Paxillus</taxon>
    </lineage>
</organism>
<keyword evidence="4" id="KW-1185">Reference proteome</keyword>
<dbReference type="AlphaFoldDB" id="A0A0C9U4Y7"/>
<name>A0A0C9U4Y7_PAXIN</name>
<reference evidence="4" key="2">
    <citation type="submission" date="2015-01" db="EMBL/GenBank/DDBJ databases">
        <title>Evolutionary Origins and Diversification of the Mycorrhizal Mutualists.</title>
        <authorList>
            <consortium name="DOE Joint Genome Institute"/>
            <consortium name="Mycorrhizal Genomics Consortium"/>
            <person name="Kohler A."/>
            <person name="Kuo A."/>
            <person name="Nagy L.G."/>
            <person name="Floudas D."/>
            <person name="Copeland A."/>
            <person name="Barry K.W."/>
            <person name="Cichocki N."/>
            <person name="Veneault-Fourrey C."/>
            <person name="LaButti K."/>
            <person name="Lindquist E.A."/>
            <person name="Lipzen A."/>
            <person name="Lundell T."/>
            <person name="Morin E."/>
            <person name="Murat C."/>
            <person name="Riley R."/>
            <person name="Ohm R."/>
            <person name="Sun H."/>
            <person name="Tunlid A."/>
            <person name="Henrissat B."/>
            <person name="Grigoriev I.V."/>
            <person name="Hibbett D.S."/>
            <person name="Martin F."/>
        </authorList>
    </citation>
    <scope>NUCLEOTIDE SEQUENCE [LARGE SCALE GENOMIC DNA]</scope>
    <source>
        <strain evidence="4">ATCC 200175</strain>
    </source>
</reference>
<evidence type="ECO:0000256" key="1">
    <source>
        <dbReference type="SAM" id="MobiDB-lite"/>
    </source>
</evidence>
<feature type="compositionally biased region" description="Low complexity" evidence="1">
    <location>
        <begin position="323"/>
        <end position="350"/>
    </location>
</feature>
<proteinExistence type="predicted"/>
<dbReference type="Proteomes" id="UP000053647">
    <property type="component" value="Unassembled WGS sequence"/>
</dbReference>
<feature type="region of interest" description="Disordered" evidence="1">
    <location>
        <begin position="311"/>
        <end position="350"/>
    </location>
</feature>
<dbReference type="Pfam" id="PF13352">
    <property type="entry name" value="DUF4100"/>
    <property type="match status" value="1"/>
</dbReference>
<dbReference type="InterPro" id="IPR025165">
    <property type="entry name" value="DUF4100"/>
</dbReference>